<dbReference type="GO" id="GO:0016747">
    <property type="term" value="F:acyltransferase activity, transferring groups other than amino-acyl groups"/>
    <property type="evidence" value="ECO:0007669"/>
    <property type="project" value="UniProtKB-ARBA"/>
</dbReference>
<proteinExistence type="predicted"/>
<evidence type="ECO:0000313" key="3">
    <source>
        <dbReference type="EMBL" id="KDP34386.1"/>
    </source>
</evidence>
<dbReference type="SUPFAM" id="SSF52777">
    <property type="entry name" value="CoA-dependent acyltransferases"/>
    <property type="match status" value="1"/>
</dbReference>
<name>A0A067KDT2_JATCU</name>
<evidence type="ECO:0000313" key="4">
    <source>
        <dbReference type="Proteomes" id="UP000027138"/>
    </source>
</evidence>
<reference evidence="3 4" key="1">
    <citation type="journal article" date="2014" name="PLoS ONE">
        <title>Global Analysis of Gene Expression Profiles in Physic Nut (Jatropha curcas L.) Seedlings Exposed to Salt Stress.</title>
        <authorList>
            <person name="Zhang L."/>
            <person name="Zhang C."/>
            <person name="Wu P."/>
            <person name="Chen Y."/>
            <person name="Li M."/>
            <person name="Jiang H."/>
            <person name="Wu G."/>
        </authorList>
    </citation>
    <scope>NUCLEOTIDE SEQUENCE [LARGE SCALE GENOMIC DNA]</scope>
    <source>
        <strain evidence="4">cv. GZQX0401</strain>
        <tissue evidence="3">Young leaves</tissue>
    </source>
</reference>
<keyword evidence="4" id="KW-1185">Reference proteome</keyword>
<gene>
    <name evidence="3" type="ORF">JCGZ_12780</name>
</gene>
<dbReference type="Gene3D" id="3.30.559.10">
    <property type="entry name" value="Chloramphenicol acetyltransferase-like domain"/>
    <property type="match status" value="2"/>
</dbReference>
<evidence type="ECO:0000256" key="1">
    <source>
        <dbReference type="ARBA" id="ARBA00022679"/>
    </source>
</evidence>
<dbReference type="InterPro" id="IPR023213">
    <property type="entry name" value="CAT-like_dom_sf"/>
</dbReference>
<dbReference type="PANTHER" id="PTHR31625">
    <property type="match status" value="1"/>
</dbReference>
<dbReference type="AlphaFoldDB" id="A0A067KDT2"/>
<dbReference type="Proteomes" id="UP000027138">
    <property type="component" value="Unassembled WGS sequence"/>
</dbReference>
<dbReference type="OrthoDB" id="1862401at2759"/>
<protein>
    <submittedName>
        <fullName evidence="3">Uncharacterized protein</fullName>
    </submittedName>
</protein>
<keyword evidence="1" id="KW-0808">Transferase</keyword>
<evidence type="ECO:0000256" key="2">
    <source>
        <dbReference type="ARBA" id="ARBA00023315"/>
    </source>
</evidence>
<dbReference type="InterPro" id="IPR051504">
    <property type="entry name" value="Plant_metabolite_acyltrans"/>
</dbReference>
<keyword evidence="2" id="KW-0012">Acyltransferase</keyword>
<accession>A0A067KDT2</accession>
<organism evidence="3 4">
    <name type="scientific">Jatropha curcas</name>
    <name type="common">Barbados nut</name>
    <dbReference type="NCBI Taxonomy" id="180498"/>
    <lineage>
        <taxon>Eukaryota</taxon>
        <taxon>Viridiplantae</taxon>
        <taxon>Streptophyta</taxon>
        <taxon>Embryophyta</taxon>
        <taxon>Tracheophyta</taxon>
        <taxon>Spermatophyta</taxon>
        <taxon>Magnoliopsida</taxon>
        <taxon>eudicotyledons</taxon>
        <taxon>Gunneridae</taxon>
        <taxon>Pentapetalae</taxon>
        <taxon>rosids</taxon>
        <taxon>fabids</taxon>
        <taxon>Malpighiales</taxon>
        <taxon>Euphorbiaceae</taxon>
        <taxon>Crotonoideae</taxon>
        <taxon>Jatropheae</taxon>
        <taxon>Jatropha</taxon>
    </lineage>
</organism>
<dbReference type="EMBL" id="KK914532">
    <property type="protein sequence ID" value="KDP34386.1"/>
    <property type="molecule type" value="Genomic_DNA"/>
</dbReference>
<dbReference type="Pfam" id="PF02458">
    <property type="entry name" value="Transferase"/>
    <property type="match status" value="1"/>
</dbReference>
<sequence length="459" mass="51005">MASSHSTKVLDVCQISPTFDSPESATEFSLPLTFFDLFWLRFPPVERLFFYQLTDLTPAFFNSVILPKLKHSLSLTLVLYLPLAGHLTWPPNSPKPIILYTPSTGVLLTVAESDADTDHLWSDEIQVATELHPYVPKLPASETRSSVIALQITLFPNKGFSIGYSINHAVLDGQSVTMFMKAWSYISKHGERSLLPELCPFYDRNGLKDPKDLESLFLAQWESITESESRGNPRSLKVLSHIDQATNRVRSTFKLSTEDLNKIKNKILSQLENPIDHLSDFVITCAYVLVCMVKARGGDENRTVWFLYAVDCRTRLNPPLPKNYFGNCIAAHDVIAVARDFMEVNGLPIIAKRISESIKRIKTNGVLEGAEEKLSSLKSIKSGVQAIGVAGSTRFGVYGYDFGWGKPKKVEITSIDRTGAISFKESKDGNGGVEIGLALTRNEMEAFATLFGNGLKDLC</sequence>